<name>A0A4R5VTB0_9BACI</name>
<gene>
    <name evidence="8" type="ORF">E2K98_09060</name>
    <name evidence="7" type="ORF">RCG21_29220</name>
</gene>
<dbReference type="RefSeq" id="WP_133333931.1">
    <property type="nucleotide sequence ID" value="NZ_JAVGVR010000001.1"/>
</dbReference>
<keyword evidence="3" id="KW-0735">Signal-anchor</keyword>
<dbReference type="PANTHER" id="PTHR33392">
    <property type="entry name" value="POLYISOPRENYL-TEICHOIC ACID--PEPTIDOGLYCAN TEICHOIC ACID TRANSFERASE TAGU"/>
    <property type="match status" value="1"/>
</dbReference>
<evidence type="ECO:0000256" key="4">
    <source>
        <dbReference type="ARBA" id="ARBA00022989"/>
    </source>
</evidence>
<dbReference type="PANTHER" id="PTHR33392:SF3">
    <property type="entry name" value="POLYISOPRENYL-TEICHOIC ACID--PEPTIDOGLYCAN TEICHOIC ACID TRANSFERASE TAGT"/>
    <property type="match status" value="1"/>
</dbReference>
<dbReference type="InterPro" id="IPR004474">
    <property type="entry name" value="LytR_CpsA_psr"/>
</dbReference>
<organism evidence="8 9">
    <name type="scientific">Bacillus salipaludis</name>
    <dbReference type="NCBI Taxonomy" id="2547811"/>
    <lineage>
        <taxon>Bacteria</taxon>
        <taxon>Bacillati</taxon>
        <taxon>Bacillota</taxon>
        <taxon>Bacilli</taxon>
        <taxon>Bacillales</taxon>
        <taxon>Bacillaceae</taxon>
        <taxon>Bacillus</taxon>
    </lineage>
</organism>
<dbReference type="Pfam" id="PF03816">
    <property type="entry name" value="LytR_cpsA_psr"/>
    <property type="match status" value="1"/>
</dbReference>
<comment type="similarity">
    <text evidence="1">Belongs to the LytR/CpsA/Psr (LCP) family.</text>
</comment>
<dbReference type="GO" id="GO:0071555">
    <property type="term" value="P:cell wall organization"/>
    <property type="evidence" value="ECO:0007669"/>
    <property type="project" value="UniProtKB-KW"/>
</dbReference>
<protein>
    <submittedName>
        <fullName evidence="7">LCP family protein</fullName>
    </submittedName>
    <submittedName>
        <fullName evidence="8">LytR family transcriptional regulator</fullName>
    </submittedName>
</protein>
<dbReference type="EMBL" id="JAVGVR010000001">
    <property type="protein sequence ID" value="MDQ6600355.1"/>
    <property type="molecule type" value="Genomic_DNA"/>
</dbReference>
<reference evidence="8 9" key="1">
    <citation type="submission" date="2019-03" db="EMBL/GenBank/DDBJ databases">
        <title>Bacillus niacini sp. nov. a Nicotinate-Metabolizing Mesophile Isolated from Soil.</title>
        <authorList>
            <person name="Zhang G."/>
        </authorList>
    </citation>
    <scope>NUCLEOTIDE SEQUENCE [LARGE SCALE GENOMIC DNA]</scope>
    <source>
        <strain evidence="8 9">WN066</strain>
    </source>
</reference>
<evidence type="ECO:0000256" key="3">
    <source>
        <dbReference type="ARBA" id="ARBA00022968"/>
    </source>
</evidence>
<evidence type="ECO:0000256" key="1">
    <source>
        <dbReference type="ARBA" id="ARBA00006068"/>
    </source>
</evidence>
<evidence type="ECO:0000313" key="9">
    <source>
        <dbReference type="Proteomes" id="UP000295132"/>
    </source>
</evidence>
<evidence type="ECO:0000313" key="8">
    <source>
        <dbReference type="EMBL" id="TDK62201.1"/>
    </source>
</evidence>
<dbReference type="Proteomes" id="UP001178888">
    <property type="component" value="Unassembled WGS sequence"/>
</dbReference>
<keyword evidence="5" id="KW-0472">Membrane</keyword>
<keyword evidence="4 5" id="KW-1133">Transmembrane helix</keyword>
<proteinExistence type="inferred from homology"/>
<accession>A0A4R5VTB0</accession>
<reference evidence="7" key="2">
    <citation type="submission" date="2023-08" db="EMBL/GenBank/DDBJ databases">
        <title>Nitrogen cycling bacteria in agricultural field soils.</title>
        <authorList>
            <person name="Jang J."/>
        </authorList>
    </citation>
    <scope>NUCLEOTIDE SEQUENCE</scope>
    <source>
        <strain evidence="7">PS3-36</strain>
    </source>
</reference>
<evidence type="ECO:0000256" key="5">
    <source>
        <dbReference type="SAM" id="Phobius"/>
    </source>
</evidence>
<keyword evidence="2 5" id="KW-0812">Transmembrane</keyword>
<dbReference type="EMBL" id="SMYO01000004">
    <property type="protein sequence ID" value="TDK62201.1"/>
    <property type="molecule type" value="Genomic_DNA"/>
</dbReference>
<evidence type="ECO:0000259" key="6">
    <source>
        <dbReference type="Pfam" id="PF03816"/>
    </source>
</evidence>
<dbReference type="Gene3D" id="3.40.630.190">
    <property type="entry name" value="LCP protein"/>
    <property type="match status" value="1"/>
</dbReference>
<dbReference type="Proteomes" id="UP000295132">
    <property type="component" value="Unassembled WGS sequence"/>
</dbReference>
<evidence type="ECO:0000313" key="10">
    <source>
        <dbReference type="Proteomes" id="UP001178888"/>
    </source>
</evidence>
<feature type="domain" description="Cell envelope-related transcriptional attenuator" evidence="6">
    <location>
        <begin position="92"/>
        <end position="240"/>
    </location>
</feature>
<comment type="caution">
    <text evidence="8">The sequence shown here is derived from an EMBL/GenBank/DDBJ whole genome shotgun (WGS) entry which is preliminary data.</text>
</comment>
<dbReference type="AlphaFoldDB" id="A0A4R5VTB0"/>
<evidence type="ECO:0000313" key="7">
    <source>
        <dbReference type="EMBL" id="MDQ6600355.1"/>
    </source>
</evidence>
<sequence length="336" mass="37755">MSANRQDRINKKSKKKRKRLLAWILLPILVIGLGGAAYATFLYNKAESVMNKSYKPIDRESKRVFKNVPVENTSILFIGVDDSSKRKEGNPRSDALMVATFNKKDKSIKLLSIPRDSYVYIPEKNIYTKITHAHAYGGVKLTLDTVEELLDMPINYYVKMNFNAFMDIINALGGIDVNVPYTFTEQDSQDHKGAITLQKGMQHLNGEQALALARTRHYDSDIYRGKRQQEIMKSILSQATSVKNVTSYSKVIDAVGKNMTTDLTFDQMISFLNYIKAGGLDTESLTLKGSDSRISGIYYYRLDQASLDETKLILKNHLLGKTTTSSSESDSTGTSQ</sequence>
<feature type="transmembrane region" description="Helical" evidence="5">
    <location>
        <begin position="20"/>
        <end position="43"/>
    </location>
</feature>
<dbReference type="NCBIfam" id="TIGR00350">
    <property type="entry name" value="lytR_cpsA_psr"/>
    <property type="match status" value="1"/>
</dbReference>
<evidence type="ECO:0000256" key="2">
    <source>
        <dbReference type="ARBA" id="ARBA00022692"/>
    </source>
</evidence>
<keyword evidence="10" id="KW-1185">Reference proteome</keyword>
<dbReference type="InterPro" id="IPR050922">
    <property type="entry name" value="LytR/CpsA/Psr_CW_biosynth"/>
</dbReference>